<keyword evidence="6" id="KW-0560">Oxidoreductase</keyword>
<evidence type="ECO:0000256" key="6">
    <source>
        <dbReference type="ARBA" id="ARBA00023002"/>
    </source>
</evidence>
<keyword evidence="9" id="KW-0472">Membrane</keyword>
<dbReference type="SUPFAM" id="SSF48264">
    <property type="entry name" value="Cytochrome P450"/>
    <property type="match status" value="1"/>
</dbReference>
<evidence type="ECO:0000256" key="5">
    <source>
        <dbReference type="ARBA" id="ARBA00022723"/>
    </source>
</evidence>
<protein>
    <submittedName>
        <fullName evidence="11">Cytochrome</fullName>
    </submittedName>
</protein>
<keyword evidence="4" id="KW-0349">Heme</keyword>
<dbReference type="EMBL" id="JACGWN010000001">
    <property type="protein sequence ID" value="KAL0461170.1"/>
    <property type="molecule type" value="Genomic_DNA"/>
</dbReference>
<name>A0AAW2Y632_9LAMI</name>
<dbReference type="InterPro" id="IPR001128">
    <property type="entry name" value="Cyt_P450"/>
</dbReference>
<dbReference type="GO" id="GO:0016705">
    <property type="term" value="F:oxidoreductase activity, acting on paired donors, with incorporation or reduction of molecular oxygen"/>
    <property type="evidence" value="ECO:0007669"/>
    <property type="project" value="InterPro"/>
</dbReference>
<feature type="signal peptide" evidence="10">
    <location>
        <begin position="1"/>
        <end position="18"/>
    </location>
</feature>
<evidence type="ECO:0000256" key="1">
    <source>
        <dbReference type="ARBA" id="ARBA00001971"/>
    </source>
</evidence>
<keyword evidence="5" id="KW-0479">Metal-binding</keyword>
<evidence type="ECO:0000256" key="10">
    <source>
        <dbReference type="SAM" id="SignalP"/>
    </source>
</evidence>
<dbReference type="Pfam" id="PF00067">
    <property type="entry name" value="p450"/>
    <property type="match status" value="1"/>
</dbReference>
<keyword evidence="8" id="KW-0503">Monooxygenase</keyword>
<evidence type="ECO:0000256" key="9">
    <source>
        <dbReference type="ARBA" id="ARBA00023136"/>
    </source>
</evidence>
<proteinExistence type="inferred from homology"/>
<dbReference type="GO" id="GO:0005506">
    <property type="term" value="F:iron ion binding"/>
    <property type="evidence" value="ECO:0007669"/>
    <property type="project" value="InterPro"/>
</dbReference>
<evidence type="ECO:0000256" key="2">
    <source>
        <dbReference type="ARBA" id="ARBA00004167"/>
    </source>
</evidence>
<dbReference type="GO" id="GO:0004497">
    <property type="term" value="F:monooxygenase activity"/>
    <property type="evidence" value="ECO:0007669"/>
    <property type="project" value="UniProtKB-KW"/>
</dbReference>
<dbReference type="AlphaFoldDB" id="A0AAW2Y632"/>
<comment type="cofactor">
    <cofactor evidence="1">
        <name>heme</name>
        <dbReference type="ChEBI" id="CHEBI:30413"/>
    </cofactor>
</comment>
<accession>A0AAW2Y632</accession>
<comment type="caution">
    <text evidence="11">The sequence shown here is derived from an EMBL/GenBank/DDBJ whole genome shotgun (WGS) entry which is preliminary data.</text>
</comment>
<gene>
    <name evidence="11" type="ORF">Slati_0004600</name>
</gene>
<dbReference type="GO" id="GO:0016020">
    <property type="term" value="C:membrane"/>
    <property type="evidence" value="ECO:0007669"/>
    <property type="project" value="UniProtKB-SubCell"/>
</dbReference>
<sequence>MAWTWAAVLVIVLVYLLQELLSPTKKKRLPPGPRGLPILGHLHLLGKNPHQALYHLARRHGPIMGLRFGFVPAVVVSSPAGAELVLKTHDLVFANRPRNEASKYIWYEQKNLVFGQYGPYWRNMRKLCTLELLSNRRINQFEAMRKVELELLVSSLKRAVEMREIVDLSARVSGMIGDMNCLMVFGRKYADRDLDHDKGFKILTMEALEFGGKFNLANYFPYIGLLDLQGMNRKMKSLSKTFDKFLEKIIDDHVKNKQEEKQSKDFVDTMMEIMESGKAEFQFDRGHVKALLLDLLIAGMDTSASAIEWTLSELIRHPQVMKKLQKELETVVGMDQMVEESHLHRLEYLDFVVKETLRLHPVGPLLIPHESIGDFTTGALL</sequence>
<evidence type="ECO:0000256" key="3">
    <source>
        <dbReference type="ARBA" id="ARBA00010617"/>
    </source>
</evidence>
<dbReference type="InterPro" id="IPR036396">
    <property type="entry name" value="Cyt_P450_sf"/>
</dbReference>
<organism evidence="11">
    <name type="scientific">Sesamum latifolium</name>
    <dbReference type="NCBI Taxonomy" id="2727402"/>
    <lineage>
        <taxon>Eukaryota</taxon>
        <taxon>Viridiplantae</taxon>
        <taxon>Streptophyta</taxon>
        <taxon>Embryophyta</taxon>
        <taxon>Tracheophyta</taxon>
        <taxon>Spermatophyta</taxon>
        <taxon>Magnoliopsida</taxon>
        <taxon>eudicotyledons</taxon>
        <taxon>Gunneridae</taxon>
        <taxon>Pentapetalae</taxon>
        <taxon>asterids</taxon>
        <taxon>lamiids</taxon>
        <taxon>Lamiales</taxon>
        <taxon>Pedaliaceae</taxon>
        <taxon>Sesamum</taxon>
    </lineage>
</organism>
<keyword evidence="7" id="KW-0408">Iron</keyword>
<comment type="similarity">
    <text evidence="3">Belongs to the cytochrome P450 family.</text>
</comment>
<evidence type="ECO:0000256" key="8">
    <source>
        <dbReference type="ARBA" id="ARBA00023033"/>
    </source>
</evidence>
<dbReference type="PRINTS" id="PR00385">
    <property type="entry name" value="P450"/>
</dbReference>
<dbReference type="Gene3D" id="1.10.630.10">
    <property type="entry name" value="Cytochrome P450"/>
    <property type="match status" value="1"/>
</dbReference>
<evidence type="ECO:0000313" key="11">
    <source>
        <dbReference type="EMBL" id="KAL0461170.1"/>
    </source>
</evidence>
<reference evidence="11" key="2">
    <citation type="journal article" date="2024" name="Plant">
        <title>Genomic evolution and insights into agronomic trait innovations of Sesamum species.</title>
        <authorList>
            <person name="Miao H."/>
            <person name="Wang L."/>
            <person name="Qu L."/>
            <person name="Liu H."/>
            <person name="Sun Y."/>
            <person name="Le M."/>
            <person name="Wang Q."/>
            <person name="Wei S."/>
            <person name="Zheng Y."/>
            <person name="Lin W."/>
            <person name="Duan Y."/>
            <person name="Cao H."/>
            <person name="Xiong S."/>
            <person name="Wang X."/>
            <person name="Wei L."/>
            <person name="Li C."/>
            <person name="Ma Q."/>
            <person name="Ju M."/>
            <person name="Zhao R."/>
            <person name="Li G."/>
            <person name="Mu C."/>
            <person name="Tian Q."/>
            <person name="Mei H."/>
            <person name="Zhang T."/>
            <person name="Gao T."/>
            <person name="Zhang H."/>
        </authorList>
    </citation>
    <scope>NUCLEOTIDE SEQUENCE</scope>
    <source>
        <strain evidence="11">KEN1</strain>
    </source>
</reference>
<dbReference type="GO" id="GO:0020037">
    <property type="term" value="F:heme binding"/>
    <property type="evidence" value="ECO:0007669"/>
    <property type="project" value="InterPro"/>
</dbReference>
<comment type="subcellular location">
    <subcellularLocation>
        <location evidence="2">Membrane</location>
        <topology evidence="2">Single-pass membrane protein</topology>
    </subcellularLocation>
</comment>
<keyword evidence="10" id="KW-0732">Signal</keyword>
<evidence type="ECO:0000256" key="4">
    <source>
        <dbReference type="ARBA" id="ARBA00022617"/>
    </source>
</evidence>
<dbReference type="PANTHER" id="PTHR47943:SF2">
    <property type="entry name" value="CYTOCHROME P450"/>
    <property type="match status" value="1"/>
</dbReference>
<dbReference type="PRINTS" id="PR00463">
    <property type="entry name" value="EP450I"/>
</dbReference>
<dbReference type="InterPro" id="IPR002401">
    <property type="entry name" value="Cyt_P450_E_grp-I"/>
</dbReference>
<dbReference type="PANTHER" id="PTHR47943">
    <property type="entry name" value="CYTOCHROME P450 93A3-LIKE"/>
    <property type="match status" value="1"/>
</dbReference>
<feature type="chain" id="PRO_5043912758" evidence="10">
    <location>
        <begin position="19"/>
        <end position="381"/>
    </location>
</feature>
<reference evidence="11" key="1">
    <citation type="submission" date="2020-06" db="EMBL/GenBank/DDBJ databases">
        <authorList>
            <person name="Li T."/>
            <person name="Hu X."/>
            <person name="Zhang T."/>
            <person name="Song X."/>
            <person name="Zhang H."/>
            <person name="Dai N."/>
            <person name="Sheng W."/>
            <person name="Hou X."/>
            <person name="Wei L."/>
        </authorList>
    </citation>
    <scope>NUCLEOTIDE SEQUENCE</scope>
    <source>
        <strain evidence="11">KEN1</strain>
        <tissue evidence="11">Leaf</tissue>
    </source>
</reference>
<evidence type="ECO:0000256" key="7">
    <source>
        <dbReference type="ARBA" id="ARBA00023004"/>
    </source>
</evidence>